<dbReference type="EMBL" id="NARP01000001">
    <property type="protein sequence ID" value="OTQ01624.1"/>
    <property type="molecule type" value="Genomic_DNA"/>
</dbReference>
<dbReference type="InterPro" id="IPR006445">
    <property type="entry name" value="Phage-assoc_HI1409"/>
</dbReference>
<dbReference type="Pfam" id="PF06381">
    <property type="entry name" value="Phage_portal_3"/>
    <property type="match status" value="1"/>
</dbReference>
<evidence type="ECO:0000313" key="4">
    <source>
        <dbReference type="Proteomes" id="UP000194800"/>
    </source>
</evidence>
<proteinExistence type="predicted"/>
<dbReference type="Proteomes" id="UP000194800">
    <property type="component" value="Unassembled WGS sequence"/>
</dbReference>
<dbReference type="AlphaFoldDB" id="A0A242NLK2"/>
<name>A0A242NLK2_9GAMM</name>
<evidence type="ECO:0000313" key="2">
    <source>
        <dbReference type="EMBL" id="OTQ01624.1"/>
    </source>
</evidence>
<dbReference type="Proteomes" id="UP000194977">
    <property type="component" value="Unassembled WGS sequence"/>
</dbReference>
<evidence type="ECO:0000313" key="5">
    <source>
        <dbReference type="Proteomes" id="UP000194977"/>
    </source>
</evidence>
<dbReference type="OrthoDB" id="2019396at2"/>
<accession>A0A242NLK2</accession>
<organism evidence="2 5">
    <name type="scientific">Gilliamella apicola</name>
    <dbReference type="NCBI Taxonomy" id="1196095"/>
    <lineage>
        <taxon>Bacteria</taxon>
        <taxon>Pseudomonadati</taxon>
        <taxon>Pseudomonadota</taxon>
        <taxon>Gammaproteobacteria</taxon>
        <taxon>Orbales</taxon>
        <taxon>Orbaceae</taxon>
        <taxon>Gilliamella</taxon>
    </lineage>
</organism>
<keyword evidence="4" id="KW-1185">Reference proteome</keyword>
<dbReference type="InterPro" id="IPR024459">
    <property type="entry name" value="Acb1-like_N"/>
</dbReference>
<sequence>MTQTHLIDSMESLVTSLGAKNNAVRYSNKRISDRELFNMYDNSWLTGKYINKTAEDMLKLPRTFSGDYNENLLKLVIEKENRLNINDIRENFLIFSSLYGDALIVAITDAGDLSQPYSDTEDIQRFIVLTKGEFTPNEKIDDDLKSANFGKPIYYTISNNNKVHHSRCHRLKLGKSKLTDKKTYGTSDLQNKYNSIRLFDTVMTCIGDIVQDSNVDVLFVPDLIAKIAAGKEDEIKKFVHLINQTKSSVNAIVLDAGNSEAQGRWEQKTATYSGLSEILTKLITVTSGALDRPITVLFGLSASGFSTGEDDLESYHGTINGLQESRLRPAQEFIDKFVLDKMMPNHGLTFEYPTIKVTNEDKEATRFNQFASAYSGLVTAGIIPDKVAQTELIARGLLINTTEDDFRDGDLFPSTEFPTGS</sequence>
<evidence type="ECO:0000313" key="3">
    <source>
        <dbReference type="EMBL" id="OTQ11300.1"/>
    </source>
</evidence>
<protein>
    <recommendedName>
        <fullName evidence="1">Anti-CBASS protein Acb1-like N-terminal domain-containing protein</fullName>
    </recommendedName>
</protein>
<feature type="domain" description="Anti-CBASS protein Acb1-like N-terminal" evidence="1">
    <location>
        <begin position="36"/>
        <end position="374"/>
    </location>
</feature>
<reference evidence="4 5" key="1">
    <citation type="submission" date="2017-03" db="EMBL/GenBank/DDBJ databases">
        <title>Comparative genomics of honeybee gut symbionts reveal geographically distinct and subgroup specific antibiotic resistance.</title>
        <authorList>
            <person name="Ludvigsen J."/>
            <person name="Porcellato D."/>
            <person name="Labee-Lund T.M."/>
            <person name="Amdam G.V."/>
            <person name="Rudi K."/>
        </authorList>
    </citation>
    <scope>NUCLEOTIDE SEQUENCE [LARGE SCALE GENOMIC DNA]</scope>
    <source>
        <strain evidence="2 5">A-7-12</strain>
        <strain evidence="3 4">A-9-12</strain>
    </source>
</reference>
<gene>
    <name evidence="3" type="ORF">B6C91_02910</name>
    <name evidence="2" type="ORF">B6D08_00025</name>
</gene>
<comment type="caution">
    <text evidence="2">The sequence shown here is derived from an EMBL/GenBank/DDBJ whole genome shotgun (WGS) entry which is preliminary data.</text>
</comment>
<dbReference type="NCBIfam" id="TIGR01555">
    <property type="entry name" value="phge_rel_HI1409"/>
    <property type="match status" value="1"/>
</dbReference>
<dbReference type="RefSeq" id="WP_086300404.1">
    <property type="nucleotide sequence ID" value="NZ_MZNE01000041.1"/>
</dbReference>
<evidence type="ECO:0000259" key="1">
    <source>
        <dbReference type="Pfam" id="PF06381"/>
    </source>
</evidence>
<dbReference type="EMBL" id="NART01000007">
    <property type="protein sequence ID" value="OTQ11300.1"/>
    <property type="molecule type" value="Genomic_DNA"/>
</dbReference>